<reference evidence="3" key="2">
    <citation type="submission" date="2020-05" db="UniProtKB">
        <authorList>
            <consortium name="EnsemblMetazoa"/>
        </authorList>
    </citation>
    <scope>IDENTIFICATION</scope>
    <source>
        <strain evidence="3">IAEA</strain>
    </source>
</reference>
<dbReference type="Proteomes" id="UP000092445">
    <property type="component" value="Unassembled WGS sequence"/>
</dbReference>
<dbReference type="Pfam" id="PF20051">
    <property type="entry name" value="DUF6453"/>
    <property type="match status" value="1"/>
</dbReference>
<dbReference type="Gene3D" id="2.40.160.20">
    <property type="match status" value="1"/>
</dbReference>
<protein>
    <submittedName>
        <fullName evidence="3">Peptidase S74 domain-containing protein</fullName>
    </submittedName>
</protein>
<accession>A0A1B0A2R8</accession>
<dbReference type="VEuPathDB" id="VectorBase:GPAI032667"/>
<reference evidence="4" key="1">
    <citation type="submission" date="2014-03" db="EMBL/GenBank/DDBJ databases">
        <authorList>
            <person name="Aksoy S."/>
            <person name="Warren W."/>
            <person name="Wilson R.K."/>
        </authorList>
    </citation>
    <scope>NUCLEOTIDE SEQUENCE [LARGE SCALE GENOMIC DNA]</scope>
    <source>
        <strain evidence="4">IAEA</strain>
    </source>
</reference>
<evidence type="ECO:0000259" key="2">
    <source>
        <dbReference type="PROSITE" id="PS51688"/>
    </source>
</evidence>
<dbReference type="InterPro" id="IPR030392">
    <property type="entry name" value="S74_ICA"/>
</dbReference>
<dbReference type="AlphaFoldDB" id="A0A1B0A2R8"/>
<evidence type="ECO:0000256" key="1">
    <source>
        <dbReference type="SAM" id="MobiDB-lite"/>
    </source>
</evidence>
<sequence length="838" mass="92221">MAAGLRITNANGSSFLFNERFTLSQILGSGYKGTTWKGNTWCTGVSVPERWSWYLWLNRPCLLDRSRRGGSWHPTNPLPCIPYLNEQRQVCWRQDNVKYNDANWWAVYAWPTPSRSGRAGLLVKDGNVFTSISDVSRFMTVAWKGDIALRSGCLPTHIDPSFGFNDTMPDPAVTVSKVALSKNSYQLYNASGGEFGGTVNAKVVIFKSRPLTRSLAGLRLYNAQGEMTFDSGNEILILGGLIKFKDVEINDYRNIEFVSRPMIMPGYIGAEYNNHWFADVTLKNNRYALAPAWGYSWYDGSSGGERNYATTENPIMDIAMNKVVLWAVQLIGLALSAPSHADNKSTVSLGYANTHASLEKLTGINMRGLDKDAKGISVSYARDIDGPWGIMGNFTYTQATGDNYIRNPEAGQKHQADSRQRRQAALTTPFPKKNRRPRDVRLSTPWYKTGTLSIAANSKKATGHGTRWADNKQGIEPGQMLLLPGTGAVALYEIASVVSDTELLLVSGPSKAVKEASYAIVTYNGGSYVDFGRELSAQLRYYQRQMDGWQHIMTGEGEVMLEAPDDKAALEGKLDKIGGTVTGGLHVTHSVNVGDADSGLIANGDGSVALYAQGVKIGEWNKDRLHWVQNLEVGGNLTASGAMFGKAVSLSAGGHLTDILHFYGRGRSGNETRSGECWYCPYPGNTISTEFYGVDVVGSHYEHRLIINRGGGYKKWFIFKYDGSAYAAQGHWVNNSDRRIKSDIEKIENGLEKVETLTGYTYVLAEHRQAGVMADELVEVLPEAVINSGDYHEPDDTVIKDVKAVSYGSISALLIEAIKDLSAKVKAQQAEIDALKRR</sequence>
<organism evidence="3 4">
    <name type="scientific">Glossina pallidipes</name>
    <name type="common">Tsetse fly</name>
    <dbReference type="NCBI Taxonomy" id="7398"/>
    <lineage>
        <taxon>Eukaryota</taxon>
        <taxon>Metazoa</taxon>
        <taxon>Ecdysozoa</taxon>
        <taxon>Arthropoda</taxon>
        <taxon>Hexapoda</taxon>
        <taxon>Insecta</taxon>
        <taxon>Pterygota</taxon>
        <taxon>Neoptera</taxon>
        <taxon>Endopterygota</taxon>
        <taxon>Diptera</taxon>
        <taxon>Brachycera</taxon>
        <taxon>Muscomorpha</taxon>
        <taxon>Hippoboscoidea</taxon>
        <taxon>Glossinidae</taxon>
        <taxon>Glossina</taxon>
    </lineage>
</organism>
<feature type="domain" description="Peptidase S74" evidence="2">
    <location>
        <begin position="736"/>
        <end position="832"/>
    </location>
</feature>
<feature type="compositionally biased region" description="Basic and acidic residues" evidence="1">
    <location>
        <begin position="411"/>
        <end position="420"/>
    </location>
</feature>
<evidence type="ECO:0000313" key="4">
    <source>
        <dbReference type="Proteomes" id="UP000092445"/>
    </source>
</evidence>
<proteinExistence type="predicted"/>
<feature type="region of interest" description="Disordered" evidence="1">
    <location>
        <begin position="403"/>
        <end position="439"/>
    </location>
</feature>
<evidence type="ECO:0000313" key="3">
    <source>
        <dbReference type="EnsemblMetazoa" id="GPAI032667-PA"/>
    </source>
</evidence>
<name>A0A1B0A2R8_GLOPL</name>
<dbReference type="InterPro" id="IPR045604">
    <property type="entry name" value="DUF6453"/>
</dbReference>
<dbReference type="Pfam" id="PF13884">
    <property type="entry name" value="Peptidase_S74"/>
    <property type="match status" value="1"/>
</dbReference>
<keyword evidence="4" id="KW-1185">Reference proteome</keyword>
<dbReference type="EnsemblMetazoa" id="GPAI032667-RA">
    <property type="protein sequence ID" value="GPAI032667-PA"/>
    <property type="gene ID" value="GPAI032667"/>
</dbReference>
<dbReference type="PROSITE" id="PS51688">
    <property type="entry name" value="ICA"/>
    <property type="match status" value="1"/>
</dbReference>